<evidence type="ECO:0000313" key="1">
    <source>
        <dbReference type="EMBL" id="MPM99833.1"/>
    </source>
</evidence>
<reference evidence="1" key="1">
    <citation type="submission" date="2019-08" db="EMBL/GenBank/DDBJ databases">
        <authorList>
            <person name="Kucharzyk K."/>
            <person name="Murdoch R.W."/>
            <person name="Higgins S."/>
            <person name="Loffler F."/>
        </authorList>
    </citation>
    <scope>NUCLEOTIDE SEQUENCE</scope>
</reference>
<sequence length="110" mass="11428">MPVEAVHVPLTPLGRLPLAYVSTSPAFRFSIITLAPSIVSPVTVSPGSTATAPAAANDVLPPLAAIAVSFAASAVPDENKTSAKQMIKNAAEKISTVFFICYTPLIHRIT</sequence>
<name>A0A645EGE5_9ZZZZ</name>
<protein>
    <submittedName>
        <fullName evidence="1">Uncharacterized protein</fullName>
    </submittedName>
</protein>
<gene>
    <name evidence="1" type="ORF">SDC9_147028</name>
</gene>
<dbReference type="EMBL" id="VSSQ01045902">
    <property type="protein sequence ID" value="MPM99833.1"/>
    <property type="molecule type" value="Genomic_DNA"/>
</dbReference>
<proteinExistence type="predicted"/>
<dbReference type="AlphaFoldDB" id="A0A645EGE5"/>
<accession>A0A645EGE5</accession>
<organism evidence="1">
    <name type="scientific">bioreactor metagenome</name>
    <dbReference type="NCBI Taxonomy" id="1076179"/>
    <lineage>
        <taxon>unclassified sequences</taxon>
        <taxon>metagenomes</taxon>
        <taxon>ecological metagenomes</taxon>
    </lineage>
</organism>
<comment type="caution">
    <text evidence="1">The sequence shown here is derived from an EMBL/GenBank/DDBJ whole genome shotgun (WGS) entry which is preliminary data.</text>
</comment>